<evidence type="ECO:0000256" key="13">
    <source>
        <dbReference type="SAM" id="MobiDB-lite"/>
    </source>
</evidence>
<dbReference type="SUPFAM" id="SSF55874">
    <property type="entry name" value="ATPase domain of HSP90 chaperone/DNA topoisomerase II/histidine kinase"/>
    <property type="match status" value="1"/>
</dbReference>
<dbReference type="InterPro" id="IPR024478">
    <property type="entry name" value="HlyB_4HB_MCP"/>
</dbReference>
<feature type="modified residue" description="4-aspartylphosphate" evidence="12">
    <location>
        <position position="864"/>
    </location>
</feature>
<keyword evidence="14" id="KW-0812">Transmembrane</keyword>
<dbReference type="CDD" id="cd19411">
    <property type="entry name" value="MCP2201-like_sensor"/>
    <property type="match status" value="1"/>
</dbReference>
<keyword evidence="14" id="KW-1133">Transmembrane helix</keyword>
<evidence type="ECO:0000256" key="7">
    <source>
        <dbReference type="ARBA" id="ARBA00022741"/>
    </source>
</evidence>
<evidence type="ECO:0000313" key="19">
    <source>
        <dbReference type="Proteomes" id="UP000679247"/>
    </source>
</evidence>
<dbReference type="SMART" id="SM00448">
    <property type="entry name" value="REC"/>
    <property type="match status" value="1"/>
</dbReference>
<dbReference type="InterPro" id="IPR004358">
    <property type="entry name" value="Sig_transdc_His_kin-like_C"/>
</dbReference>
<dbReference type="SUPFAM" id="SSF52172">
    <property type="entry name" value="CheY-like"/>
    <property type="match status" value="1"/>
</dbReference>
<keyword evidence="6" id="KW-0808">Transferase</keyword>
<feature type="transmembrane region" description="Helical" evidence="14">
    <location>
        <begin position="6"/>
        <end position="29"/>
    </location>
</feature>
<evidence type="ECO:0000256" key="10">
    <source>
        <dbReference type="ARBA" id="ARBA00023012"/>
    </source>
</evidence>
<dbReference type="PROSITE" id="PS50109">
    <property type="entry name" value="HIS_KIN"/>
    <property type="match status" value="1"/>
</dbReference>
<dbReference type="EMBL" id="CP071709">
    <property type="protein sequence ID" value="QVY62184.1"/>
    <property type="molecule type" value="Genomic_DNA"/>
</dbReference>
<dbReference type="Proteomes" id="UP000679247">
    <property type="component" value="Chromosome"/>
</dbReference>
<dbReference type="SMART" id="SM00387">
    <property type="entry name" value="HATPase_c"/>
    <property type="match status" value="1"/>
</dbReference>
<evidence type="ECO:0000256" key="9">
    <source>
        <dbReference type="ARBA" id="ARBA00022840"/>
    </source>
</evidence>
<evidence type="ECO:0000259" key="16">
    <source>
        <dbReference type="PROSITE" id="PS50110"/>
    </source>
</evidence>
<dbReference type="Gene3D" id="3.30.450.40">
    <property type="match status" value="1"/>
</dbReference>
<evidence type="ECO:0000256" key="11">
    <source>
        <dbReference type="ARBA" id="ARBA00023136"/>
    </source>
</evidence>
<dbReference type="Pfam" id="PF00672">
    <property type="entry name" value="HAMP"/>
    <property type="match status" value="1"/>
</dbReference>
<dbReference type="InterPro" id="IPR011006">
    <property type="entry name" value="CheY-like_superfamily"/>
</dbReference>
<dbReference type="InterPro" id="IPR029016">
    <property type="entry name" value="GAF-like_dom_sf"/>
</dbReference>
<proteinExistence type="predicted"/>
<dbReference type="InterPro" id="IPR047347">
    <property type="entry name" value="YvaQ-like_sensor"/>
</dbReference>
<reference evidence="18 19" key="1">
    <citation type="submission" date="2021-03" db="EMBL/GenBank/DDBJ databases">
        <title>The first data on the complete genome of the tetrodotoxin-producing bacterium.</title>
        <authorList>
            <person name="Melnikova D.I."/>
            <person name="Nijland R."/>
            <person name="Magarlamov T.Y."/>
        </authorList>
    </citation>
    <scope>NUCLEOTIDE SEQUENCE [LARGE SCALE GENOMIC DNA]</scope>
    <source>
        <strain evidence="18 19">1839</strain>
    </source>
</reference>
<dbReference type="InterPro" id="IPR003018">
    <property type="entry name" value="GAF"/>
</dbReference>
<dbReference type="PROSITE" id="PS50110">
    <property type="entry name" value="RESPONSE_REGULATORY"/>
    <property type="match status" value="1"/>
</dbReference>
<dbReference type="SUPFAM" id="SSF47384">
    <property type="entry name" value="Homodimeric domain of signal transducing histidine kinase"/>
    <property type="match status" value="1"/>
</dbReference>
<evidence type="ECO:0000256" key="6">
    <source>
        <dbReference type="ARBA" id="ARBA00022679"/>
    </source>
</evidence>
<keyword evidence="8" id="KW-0418">Kinase</keyword>
<evidence type="ECO:0000256" key="1">
    <source>
        <dbReference type="ARBA" id="ARBA00000085"/>
    </source>
</evidence>
<evidence type="ECO:0000256" key="3">
    <source>
        <dbReference type="ARBA" id="ARBA00012438"/>
    </source>
</evidence>
<dbReference type="CDD" id="cd17546">
    <property type="entry name" value="REC_hyHK_CKI1_RcsC-like"/>
    <property type="match status" value="1"/>
</dbReference>
<sequence length="933" mass="105000">MSFKRKQFIGLGLTTLFLFLLMFVILMMVNVMRENMLEIVQDRYSKVNEATEIRQEFYEADRMLLNVISYGEELDAQILASSLQESHQTIESNLIDLERSINTESGRGIFTQLRASYDSYLEMEQEIIQLMNEGNEAGVAALYSNELENRDMLLQQLADFKDHQETLMNDSLESATNTYNQLLIFIISAVSIAIILIIGVTIWVIRSTSRSINSITKGINDIDYNELSKIPRLEVETQDEIGEIAKAFNYMADSLEDYNKKEKRYTAEITEQNWIQSTSADIIGAYSRFITVDELASYFIKKLTPIAGADLGIFYLKHENGDDILYKQVAAVAGERNSAGRNAFAPGEGLIGQTVLDKKITQVRDIPDNYRMMTTGLGEFQPRSIVMAPILMNDEVVAVIELAGLQYFTNAQVKLIEEVTETLGIAITNIAGRMEIVRLLQESQAQTEELQTQSEELQTQSEELQAQSEEMQTQAEELRIINEQLEERTKDAELKSEELLAAKEELEEKAKELTLSSKYKSEFLANMSHELRTPLNSILLLSEMLEEDPDQVLTDEQKEFSRVIHTSGQDLLNLINDILDLSKVEVGKLEIKFEEVNIVDFADRIKLHFAQMAKHKGLDFSVNSNDDIPMLMHTDEMRLQQVVKNLLSNAFKFTEEGSVTVLLEKAKQEEYALLPMAEHSSNWLKIIVSDTGIGIAPDKQKMIFEAFQQADGATMRKYGGTGLGLSITREFATLLGGTCKVERSVEGEGSSFALIIPSLPGGMPATMEELKAEEEAASALAIENSLSNEHVQETIDIEEPIEKAELTKDLKDKTVIVVDDDNRNIFALKNALEKEGMNVITASNGLQCLDTLMSQDQVDIVLMDIMMPVMDGYETMKRIRGLEQHHDVPIIALTAKAMKGDREKCIEAGASDYISKPLKLDQLLSVMRVWIAK</sequence>
<accession>A0ABX8FDG0</accession>
<feature type="domain" description="Histidine kinase" evidence="15">
    <location>
        <begin position="526"/>
        <end position="760"/>
    </location>
</feature>
<feature type="transmembrane region" description="Helical" evidence="14">
    <location>
        <begin position="182"/>
        <end position="205"/>
    </location>
</feature>
<dbReference type="Gene3D" id="6.10.340.10">
    <property type="match status" value="1"/>
</dbReference>
<dbReference type="Gene3D" id="3.30.565.10">
    <property type="entry name" value="Histidine kinase-like ATPase, C-terminal domain"/>
    <property type="match status" value="1"/>
</dbReference>
<comment type="catalytic activity">
    <reaction evidence="1">
        <text>ATP + protein L-histidine = ADP + protein N-phospho-L-histidine.</text>
        <dbReference type="EC" id="2.7.13.3"/>
    </reaction>
</comment>
<dbReference type="InterPro" id="IPR005467">
    <property type="entry name" value="His_kinase_dom"/>
</dbReference>
<dbReference type="InterPro" id="IPR036097">
    <property type="entry name" value="HisK_dim/P_sf"/>
</dbReference>
<dbReference type="Pfam" id="PF00512">
    <property type="entry name" value="HisKA"/>
    <property type="match status" value="1"/>
</dbReference>
<dbReference type="CDD" id="cd00082">
    <property type="entry name" value="HisKA"/>
    <property type="match status" value="1"/>
</dbReference>
<dbReference type="CDD" id="cd06225">
    <property type="entry name" value="HAMP"/>
    <property type="match status" value="1"/>
</dbReference>
<dbReference type="Pfam" id="PF00072">
    <property type="entry name" value="Response_reg"/>
    <property type="match status" value="1"/>
</dbReference>
<feature type="region of interest" description="Disordered" evidence="13">
    <location>
        <begin position="448"/>
        <end position="470"/>
    </location>
</feature>
<dbReference type="SMART" id="SM00388">
    <property type="entry name" value="HisKA"/>
    <property type="match status" value="1"/>
</dbReference>
<dbReference type="Pfam" id="PF12729">
    <property type="entry name" value="4HB_MCP_1"/>
    <property type="match status" value="1"/>
</dbReference>
<evidence type="ECO:0000256" key="5">
    <source>
        <dbReference type="ARBA" id="ARBA00022553"/>
    </source>
</evidence>
<evidence type="ECO:0000259" key="17">
    <source>
        <dbReference type="PROSITE" id="PS50885"/>
    </source>
</evidence>
<feature type="domain" description="Response regulatory" evidence="16">
    <location>
        <begin position="814"/>
        <end position="931"/>
    </location>
</feature>
<dbReference type="InterPro" id="IPR003594">
    <property type="entry name" value="HATPase_dom"/>
</dbReference>
<evidence type="ECO:0000313" key="18">
    <source>
        <dbReference type="EMBL" id="QVY62184.1"/>
    </source>
</evidence>
<keyword evidence="19" id="KW-1185">Reference proteome</keyword>
<keyword evidence="7" id="KW-0547">Nucleotide-binding</keyword>
<dbReference type="PANTHER" id="PTHR45339">
    <property type="entry name" value="HYBRID SIGNAL TRANSDUCTION HISTIDINE KINASE J"/>
    <property type="match status" value="1"/>
</dbReference>
<feature type="domain" description="HAMP" evidence="17">
    <location>
        <begin position="206"/>
        <end position="260"/>
    </location>
</feature>
<dbReference type="EC" id="2.7.13.3" evidence="3"/>
<dbReference type="Gene3D" id="3.40.50.2300">
    <property type="match status" value="1"/>
</dbReference>
<name>A0ABX8FDG0_9BACI</name>
<dbReference type="PRINTS" id="PR00344">
    <property type="entry name" value="BCTRLSENSOR"/>
</dbReference>
<evidence type="ECO:0000256" key="12">
    <source>
        <dbReference type="PROSITE-ProRule" id="PRU00169"/>
    </source>
</evidence>
<gene>
    <name evidence="18" type="ORF">J1899_03495</name>
</gene>
<dbReference type="SUPFAM" id="SSF55781">
    <property type="entry name" value="GAF domain-like"/>
    <property type="match status" value="1"/>
</dbReference>
<dbReference type="CDD" id="cd16922">
    <property type="entry name" value="HATPase_EvgS-ArcB-TorS-like"/>
    <property type="match status" value="1"/>
</dbReference>
<comment type="subcellular location">
    <subcellularLocation>
        <location evidence="2">Cell membrane</location>
        <topology evidence="2">Multi-pass membrane protein</topology>
    </subcellularLocation>
</comment>
<evidence type="ECO:0000256" key="2">
    <source>
        <dbReference type="ARBA" id="ARBA00004651"/>
    </source>
</evidence>
<evidence type="ECO:0000256" key="14">
    <source>
        <dbReference type="SAM" id="Phobius"/>
    </source>
</evidence>
<dbReference type="Pfam" id="PF13185">
    <property type="entry name" value="GAF_2"/>
    <property type="match status" value="1"/>
</dbReference>
<dbReference type="InterPro" id="IPR036890">
    <property type="entry name" value="HATPase_C_sf"/>
</dbReference>
<evidence type="ECO:0000256" key="4">
    <source>
        <dbReference type="ARBA" id="ARBA00022475"/>
    </source>
</evidence>
<organism evidence="18 19">
    <name type="scientific">Cytobacillus gottheilii</name>
    <dbReference type="NCBI Taxonomy" id="859144"/>
    <lineage>
        <taxon>Bacteria</taxon>
        <taxon>Bacillati</taxon>
        <taxon>Bacillota</taxon>
        <taxon>Bacilli</taxon>
        <taxon>Bacillales</taxon>
        <taxon>Bacillaceae</taxon>
        <taxon>Cytobacillus</taxon>
    </lineage>
</organism>
<protein>
    <recommendedName>
        <fullName evidence="3">histidine kinase</fullName>
        <ecNumber evidence="3">2.7.13.3</ecNumber>
    </recommendedName>
</protein>
<dbReference type="Pfam" id="PF02518">
    <property type="entry name" value="HATPase_c"/>
    <property type="match status" value="1"/>
</dbReference>
<dbReference type="InterPro" id="IPR001789">
    <property type="entry name" value="Sig_transdc_resp-reg_receiver"/>
</dbReference>
<dbReference type="Gene3D" id="1.10.287.130">
    <property type="match status" value="1"/>
</dbReference>
<keyword evidence="4" id="KW-1003">Cell membrane</keyword>
<keyword evidence="5 12" id="KW-0597">Phosphoprotein</keyword>
<evidence type="ECO:0000259" key="15">
    <source>
        <dbReference type="PROSITE" id="PS50109"/>
    </source>
</evidence>
<dbReference type="SMART" id="SM00065">
    <property type="entry name" value="GAF"/>
    <property type="match status" value="1"/>
</dbReference>
<dbReference type="SUPFAM" id="SSF158472">
    <property type="entry name" value="HAMP domain-like"/>
    <property type="match status" value="1"/>
</dbReference>
<dbReference type="PANTHER" id="PTHR45339:SF1">
    <property type="entry name" value="HYBRID SIGNAL TRANSDUCTION HISTIDINE KINASE J"/>
    <property type="match status" value="1"/>
</dbReference>
<dbReference type="RefSeq" id="WP_214477628.1">
    <property type="nucleotide sequence ID" value="NZ_CANKUS010000037.1"/>
</dbReference>
<dbReference type="PROSITE" id="PS50885">
    <property type="entry name" value="HAMP"/>
    <property type="match status" value="1"/>
</dbReference>
<dbReference type="InterPro" id="IPR003660">
    <property type="entry name" value="HAMP_dom"/>
</dbReference>
<keyword evidence="10" id="KW-0902">Two-component regulatory system</keyword>
<keyword evidence="9" id="KW-0067">ATP-binding</keyword>
<dbReference type="InterPro" id="IPR003661">
    <property type="entry name" value="HisK_dim/P_dom"/>
</dbReference>
<evidence type="ECO:0000256" key="8">
    <source>
        <dbReference type="ARBA" id="ARBA00022777"/>
    </source>
</evidence>
<keyword evidence="11 14" id="KW-0472">Membrane</keyword>
<dbReference type="SMART" id="SM00304">
    <property type="entry name" value="HAMP"/>
    <property type="match status" value="1"/>
</dbReference>